<evidence type="ECO:0000313" key="3">
    <source>
        <dbReference type="EMBL" id="MCR0982797.1"/>
    </source>
</evidence>
<dbReference type="RefSeq" id="WP_257716457.1">
    <property type="nucleotide sequence ID" value="NZ_JANJOU010000008.1"/>
</dbReference>
<dbReference type="InterPro" id="IPR011006">
    <property type="entry name" value="CheY-like_superfamily"/>
</dbReference>
<dbReference type="InterPro" id="IPR001789">
    <property type="entry name" value="Sig_transdc_resp-reg_receiver"/>
</dbReference>
<dbReference type="Pfam" id="PF00072">
    <property type="entry name" value="Response_reg"/>
    <property type="match status" value="1"/>
</dbReference>
<evidence type="ECO:0000313" key="4">
    <source>
        <dbReference type="Proteomes" id="UP001524642"/>
    </source>
</evidence>
<dbReference type="SMART" id="SM00448">
    <property type="entry name" value="REC"/>
    <property type="match status" value="1"/>
</dbReference>
<proteinExistence type="predicted"/>
<evidence type="ECO:0000259" key="2">
    <source>
        <dbReference type="PROSITE" id="PS50110"/>
    </source>
</evidence>
<protein>
    <submittedName>
        <fullName evidence="3">Response regulator</fullName>
    </submittedName>
</protein>
<name>A0ABT1X3Z4_9PROT</name>
<organism evidence="3 4">
    <name type="scientific">Roseomonas populi</name>
    <dbReference type="NCBI Taxonomy" id="3121582"/>
    <lineage>
        <taxon>Bacteria</taxon>
        <taxon>Pseudomonadati</taxon>
        <taxon>Pseudomonadota</taxon>
        <taxon>Alphaproteobacteria</taxon>
        <taxon>Acetobacterales</taxon>
        <taxon>Roseomonadaceae</taxon>
        <taxon>Roseomonas</taxon>
    </lineage>
</organism>
<gene>
    <name evidence="3" type="ORF">NRP21_12130</name>
</gene>
<dbReference type="SUPFAM" id="SSF52172">
    <property type="entry name" value="CheY-like"/>
    <property type="match status" value="1"/>
</dbReference>
<dbReference type="EMBL" id="JANJOU010000008">
    <property type="protein sequence ID" value="MCR0982797.1"/>
    <property type="molecule type" value="Genomic_DNA"/>
</dbReference>
<keyword evidence="1" id="KW-0597">Phosphoprotein</keyword>
<dbReference type="CDD" id="cd17557">
    <property type="entry name" value="REC_Rcp-like"/>
    <property type="match status" value="1"/>
</dbReference>
<evidence type="ECO:0000256" key="1">
    <source>
        <dbReference type="PROSITE-ProRule" id="PRU00169"/>
    </source>
</evidence>
<sequence length="157" mass="17287">MPSEALVATDEKSVLIAEDDRFDQLIIKRAFKAAQLSVSVRFVEHGEELLAYLRSGARPSETGALTLPAVIFLDLNMPVVDGWAALRELRSEPRWANIPVIVMSTLTHEDDIARVYASGASAYFTKPTSFDDMVQAIRASASPWLKPPGSDPARHIH</sequence>
<dbReference type="PANTHER" id="PTHR44520">
    <property type="entry name" value="RESPONSE REGULATOR RCP1-RELATED"/>
    <property type="match status" value="1"/>
</dbReference>
<reference evidence="3 4" key="1">
    <citation type="submission" date="2022-06" db="EMBL/GenBank/DDBJ databases">
        <title>Roseomonas CN29.</title>
        <authorList>
            <person name="Cheng Y."/>
            <person name="He X."/>
        </authorList>
    </citation>
    <scope>NUCLEOTIDE SEQUENCE [LARGE SCALE GENOMIC DNA]</scope>
    <source>
        <strain evidence="3 4">CN29</strain>
    </source>
</reference>
<keyword evidence="4" id="KW-1185">Reference proteome</keyword>
<dbReference type="Proteomes" id="UP001524642">
    <property type="component" value="Unassembled WGS sequence"/>
</dbReference>
<dbReference type="Gene3D" id="3.40.50.2300">
    <property type="match status" value="1"/>
</dbReference>
<comment type="caution">
    <text evidence="3">The sequence shown here is derived from an EMBL/GenBank/DDBJ whole genome shotgun (WGS) entry which is preliminary data.</text>
</comment>
<feature type="domain" description="Response regulatory" evidence="2">
    <location>
        <begin position="13"/>
        <end position="141"/>
    </location>
</feature>
<accession>A0ABT1X3Z4</accession>
<dbReference type="InterPro" id="IPR052893">
    <property type="entry name" value="TCS_response_regulator"/>
</dbReference>
<feature type="modified residue" description="4-aspartylphosphate" evidence="1">
    <location>
        <position position="74"/>
    </location>
</feature>
<dbReference type="PROSITE" id="PS50110">
    <property type="entry name" value="RESPONSE_REGULATORY"/>
    <property type="match status" value="1"/>
</dbReference>